<dbReference type="InterPro" id="IPR001623">
    <property type="entry name" value="DnaJ_domain"/>
</dbReference>
<reference evidence="3 4" key="1">
    <citation type="submission" date="2024-09" db="EMBL/GenBank/DDBJ databases">
        <title>Chromosome-scale assembly of Riccia fluitans.</title>
        <authorList>
            <person name="Paukszto L."/>
            <person name="Sawicki J."/>
            <person name="Karawczyk K."/>
            <person name="Piernik-Szablinska J."/>
            <person name="Szczecinska M."/>
            <person name="Mazdziarz M."/>
        </authorList>
    </citation>
    <scope>NUCLEOTIDE SEQUENCE [LARGE SCALE GENOMIC DNA]</scope>
    <source>
        <strain evidence="3">Rf_01</strain>
        <tissue evidence="3">Aerial parts of the thallus</tissue>
    </source>
</reference>
<dbReference type="InterPro" id="IPR018253">
    <property type="entry name" value="DnaJ_domain_CS"/>
</dbReference>
<feature type="compositionally biased region" description="Basic and acidic residues" evidence="1">
    <location>
        <begin position="570"/>
        <end position="579"/>
    </location>
</feature>
<evidence type="ECO:0000313" key="4">
    <source>
        <dbReference type="Proteomes" id="UP001605036"/>
    </source>
</evidence>
<name>A0ABD1YEV1_9MARC</name>
<sequence length="905" mass="99476">MDTSVKPDPLLLHPDKNTHEKAAGAFKYISQAYDCLSDQNKRIAFNLNRAKLFCRWCSVSSGSRDSVPIVADLISTRYPEDQRTFASHRGYCSDVCNSSDLKWNFARRETFRKKARARADAAGLELGSRVWRWNKEFEKLNIRRDDDTDYDSTPHILSTARRYMNGTSLLWGSRASKEAPYIYSSLLEFNGDNTPQVDVKTMFGNGDIRHPQKTVLPRGLDKTWKSFKSEVGETRLINRGTRESAYPSYGTGYNDYRKKLPTTAEILNCFKNVPSTPPDNVLTEDRKQQNEKISLKEVYFPSKRSTDCSIIPHNQDANRSRSQTVLPRSASVLPEKNLSRVDSNSLLKNLDAALADITRSGGKSDYCTSVMLQLENDRTSSKKSLFSSKFMQREKPPHKAVNEGKTQMVESRKDSSSPNKANSAQFLSHQFPSSHSLNGIVENRSMFIKPLFGKQGETNKVADSGSRLLAQLKQTSEPHLENRNDLDSVHQSRFLPTGIYRSEGGICEMACRSLQSKLGYSEEITDSASSPQLSETTPGPNPLLSCEKLGKWMDSLAGIAGTAGTICRRTDDRKSHDQEASSSEQEDGATAKTSGQAWWGSKDQIPSYLSSKTTGVLVPDEGRIWKQADGYCGHSKNATSAAASDPLREETSTTLSIPKSDFACNPVIPLTSSTGASRSDFSCSPEISLASSTRITSSKFSYSPSVYFPSSTKTSLSHYLCSSAASLPSSSVTRLSGSEDPPQLSVLRFLQTGRFEGMASNGTASGISEYSNSIAMAYPSSTLGDSRGNATLSNRSQWQLPESGLKGQMGIGSWNSKLDQNSDKTADIHETNTVDANLETNHLTPEGLVANLERLREEAKSIATTLQNFNDSTRIRKATALPGVCSSNTNGILPKCQLTSPGLTT</sequence>
<dbReference type="InterPro" id="IPR036869">
    <property type="entry name" value="J_dom_sf"/>
</dbReference>
<feature type="region of interest" description="Disordered" evidence="1">
    <location>
        <begin position="522"/>
        <end position="545"/>
    </location>
</feature>
<feature type="compositionally biased region" description="Basic and acidic residues" evidence="1">
    <location>
        <begin position="393"/>
        <end position="402"/>
    </location>
</feature>
<dbReference type="Proteomes" id="UP001605036">
    <property type="component" value="Unassembled WGS sequence"/>
</dbReference>
<dbReference type="SUPFAM" id="SSF46565">
    <property type="entry name" value="Chaperone J-domain"/>
    <property type="match status" value="1"/>
</dbReference>
<dbReference type="Gene3D" id="1.10.287.110">
    <property type="entry name" value="DnaJ domain"/>
    <property type="match status" value="1"/>
</dbReference>
<organism evidence="3 4">
    <name type="scientific">Riccia fluitans</name>
    <dbReference type="NCBI Taxonomy" id="41844"/>
    <lineage>
        <taxon>Eukaryota</taxon>
        <taxon>Viridiplantae</taxon>
        <taxon>Streptophyta</taxon>
        <taxon>Embryophyta</taxon>
        <taxon>Marchantiophyta</taxon>
        <taxon>Marchantiopsida</taxon>
        <taxon>Marchantiidae</taxon>
        <taxon>Marchantiales</taxon>
        <taxon>Ricciaceae</taxon>
        <taxon>Riccia</taxon>
    </lineage>
</organism>
<dbReference type="AlphaFoldDB" id="A0ABD1YEV1"/>
<feature type="compositionally biased region" description="Polar residues" evidence="1">
    <location>
        <begin position="526"/>
        <end position="538"/>
    </location>
</feature>
<dbReference type="Pfam" id="PF00226">
    <property type="entry name" value="DnaJ"/>
    <property type="match status" value="1"/>
</dbReference>
<evidence type="ECO:0000259" key="2">
    <source>
        <dbReference type="Pfam" id="PF00226"/>
    </source>
</evidence>
<comment type="caution">
    <text evidence="3">The sequence shown here is derived from an EMBL/GenBank/DDBJ whole genome shotgun (WGS) entry which is preliminary data.</text>
</comment>
<dbReference type="PANTHER" id="PTHR44137:SF13">
    <property type="entry name" value="CHAPERONE DNAJ-DOMAIN SUPERFAMILY PROTEIN"/>
    <property type="match status" value="1"/>
</dbReference>
<dbReference type="EMBL" id="JBHFFA010000004">
    <property type="protein sequence ID" value="KAL2629311.1"/>
    <property type="molecule type" value="Genomic_DNA"/>
</dbReference>
<feature type="region of interest" description="Disordered" evidence="1">
    <location>
        <begin position="570"/>
        <end position="597"/>
    </location>
</feature>
<dbReference type="PROSITE" id="PS00636">
    <property type="entry name" value="DNAJ_1"/>
    <property type="match status" value="1"/>
</dbReference>
<evidence type="ECO:0000256" key="1">
    <source>
        <dbReference type="SAM" id="MobiDB-lite"/>
    </source>
</evidence>
<gene>
    <name evidence="3" type="ORF">R1flu_013997</name>
</gene>
<evidence type="ECO:0000313" key="3">
    <source>
        <dbReference type="EMBL" id="KAL2629311.1"/>
    </source>
</evidence>
<protein>
    <recommendedName>
        <fullName evidence="2">J domain-containing protein</fullName>
    </recommendedName>
</protein>
<dbReference type="PANTHER" id="PTHR44137">
    <property type="entry name" value="BNAC03G44070D PROTEIN"/>
    <property type="match status" value="1"/>
</dbReference>
<feature type="region of interest" description="Disordered" evidence="1">
    <location>
        <begin position="393"/>
        <end position="423"/>
    </location>
</feature>
<accession>A0ABD1YEV1</accession>
<keyword evidence="4" id="KW-1185">Reference proteome</keyword>
<proteinExistence type="predicted"/>
<dbReference type="CDD" id="cd06257">
    <property type="entry name" value="DnaJ"/>
    <property type="match status" value="1"/>
</dbReference>
<feature type="domain" description="J" evidence="2">
    <location>
        <begin position="10"/>
        <end position="45"/>
    </location>
</feature>